<feature type="compositionally biased region" description="Basic and acidic residues" evidence="1">
    <location>
        <begin position="108"/>
        <end position="122"/>
    </location>
</feature>
<feature type="compositionally biased region" description="Polar residues" evidence="1">
    <location>
        <begin position="312"/>
        <end position="322"/>
    </location>
</feature>
<evidence type="ECO:0000313" key="2">
    <source>
        <dbReference type="EMBL" id="KAK3484861.1"/>
    </source>
</evidence>
<dbReference type="AlphaFoldDB" id="A0AAJ0MLU7"/>
<feature type="region of interest" description="Disordered" evidence="1">
    <location>
        <begin position="108"/>
        <end position="131"/>
    </location>
</feature>
<dbReference type="RefSeq" id="XP_062687915.1">
    <property type="nucleotide sequence ID" value="XM_062839335.1"/>
</dbReference>
<evidence type="ECO:0000313" key="3">
    <source>
        <dbReference type="Proteomes" id="UP001285908"/>
    </source>
</evidence>
<feature type="region of interest" description="Disordered" evidence="1">
    <location>
        <begin position="513"/>
        <end position="560"/>
    </location>
</feature>
<protein>
    <submittedName>
        <fullName evidence="2">Uncharacterized protein</fullName>
    </submittedName>
</protein>
<name>A0AAJ0MLU7_9PEZI</name>
<dbReference type="GeneID" id="87876957"/>
<gene>
    <name evidence="2" type="ORF">B0T23DRAFT_408831</name>
</gene>
<feature type="region of interest" description="Disordered" evidence="1">
    <location>
        <begin position="626"/>
        <end position="656"/>
    </location>
</feature>
<accession>A0AAJ0MLU7</accession>
<feature type="compositionally biased region" description="Low complexity" evidence="1">
    <location>
        <begin position="523"/>
        <end position="541"/>
    </location>
</feature>
<feature type="compositionally biased region" description="Basic and acidic residues" evidence="1">
    <location>
        <begin position="299"/>
        <end position="308"/>
    </location>
</feature>
<feature type="region of interest" description="Disordered" evidence="1">
    <location>
        <begin position="299"/>
        <end position="347"/>
    </location>
</feature>
<proteinExistence type="predicted"/>
<dbReference type="EMBL" id="JAULSX010000013">
    <property type="protein sequence ID" value="KAK3484861.1"/>
    <property type="molecule type" value="Genomic_DNA"/>
</dbReference>
<comment type="caution">
    <text evidence="2">The sequence shown here is derived from an EMBL/GenBank/DDBJ whole genome shotgun (WGS) entry which is preliminary data.</text>
</comment>
<keyword evidence="3" id="KW-1185">Reference proteome</keyword>
<organism evidence="2 3">
    <name type="scientific">Neurospora hispaniola</name>
    <dbReference type="NCBI Taxonomy" id="588809"/>
    <lineage>
        <taxon>Eukaryota</taxon>
        <taxon>Fungi</taxon>
        <taxon>Dikarya</taxon>
        <taxon>Ascomycota</taxon>
        <taxon>Pezizomycotina</taxon>
        <taxon>Sordariomycetes</taxon>
        <taxon>Sordariomycetidae</taxon>
        <taxon>Sordariales</taxon>
        <taxon>Sordariaceae</taxon>
        <taxon>Neurospora</taxon>
    </lineage>
</organism>
<reference evidence="2 3" key="1">
    <citation type="journal article" date="2023" name="Mol. Phylogenet. Evol.">
        <title>Genome-scale phylogeny and comparative genomics of the fungal order Sordariales.</title>
        <authorList>
            <person name="Hensen N."/>
            <person name="Bonometti L."/>
            <person name="Westerberg I."/>
            <person name="Brannstrom I.O."/>
            <person name="Guillou S."/>
            <person name="Cros-Aarteil S."/>
            <person name="Calhoun S."/>
            <person name="Haridas S."/>
            <person name="Kuo A."/>
            <person name="Mondo S."/>
            <person name="Pangilinan J."/>
            <person name="Riley R."/>
            <person name="LaButti K."/>
            <person name="Andreopoulos B."/>
            <person name="Lipzen A."/>
            <person name="Chen C."/>
            <person name="Yan M."/>
            <person name="Daum C."/>
            <person name="Ng V."/>
            <person name="Clum A."/>
            <person name="Steindorff A."/>
            <person name="Ohm R.A."/>
            <person name="Martin F."/>
            <person name="Silar P."/>
            <person name="Natvig D.O."/>
            <person name="Lalanne C."/>
            <person name="Gautier V."/>
            <person name="Ament-Velasquez S.L."/>
            <person name="Kruys A."/>
            <person name="Hutchinson M.I."/>
            <person name="Powell A.J."/>
            <person name="Barry K."/>
            <person name="Miller A.N."/>
            <person name="Grigoriev I.V."/>
            <person name="Debuchy R."/>
            <person name="Gladieux P."/>
            <person name="Hiltunen Thoren M."/>
            <person name="Johannesson H."/>
        </authorList>
    </citation>
    <scope>NUCLEOTIDE SEQUENCE [LARGE SCALE GENOMIC DNA]</scope>
    <source>
        <strain evidence="2 3">FGSC 10403</strain>
    </source>
</reference>
<evidence type="ECO:0000256" key="1">
    <source>
        <dbReference type="SAM" id="MobiDB-lite"/>
    </source>
</evidence>
<sequence>MADYNTINTQAVFGFVDFLKSAAEREDPRLKTYWDIIIGIQDDILRPKTKTIRPFQEFKIPHEFQQFGKNAYDWLVFHVRCRTTETALGTIGDTRPSLKQALMVGLAGHEKSDNRRTKREDPPNSQVLPGHSKSMAEFYATEGVLKSLHHQAPEAGSTNDIPQTREEQLPFVLQIAEALEDVTDYVDNKDSYQVQTVKRTSKTVFEHIAWRLLNTGILMQEGEPAVLPWSTSFYRRDYPTFRARWNDMVLFLRKSKAAVANLLISPYWNRFAGDPDKELKVVADRSKVIETEGVKSLEHESLDVEGNKAKPHNTSRQAETTPRQSSILRQRERRQRRLAGAWRSRPVRQRALQENDAAEAYVPQPEPSPQQVIIPPQPQRTDNPEVSYLTSQQEWHTEMEGEMKNAACSEAEKRDHEKSIFAPNQMGVIWNSQQQVPGVNINVDNASLSGGISGDDRMGDNDWGQEALSLSHLADPFSWNQDLATQAFVSPMASYPVEDGEFAKYLVDNAQETSSNNMPINPALSDSNASTSNSASLNSVLGESANDKGTTNDSDVEYGMGMFSEDLDNRIEDGILQALDLGDQSEIFDMDAFIMGPHQPKGMSGEGDPNFTAAGFLSGDRVIGYPLAGTSGSKRKRDETNEEGSTSECSPSKRLH</sequence>
<dbReference type="Proteomes" id="UP001285908">
    <property type="component" value="Unassembled WGS sequence"/>
</dbReference>